<organism evidence="2 3">
    <name type="scientific">Stylosanthes scabra</name>
    <dbReference type="NCBI Taxonomy" id="79078"/>
    <lineage>
        <taxon>Eukaryota</taxon>
        <taxon>Viridiplantae</taxon>
        <taxon>Streptophyta</taxon>
        <taxon>Embryophyta</taxon>
        <taxon>Tracheophyta</taxon>
        <taxon>Spermatophyta</taxon>
        <taxon>Magnoliopsida</taxon>
        <taxon>eudicotyledons</taxon>
        <taxon>Gunneridae</taxon>
        <taxon>Pentapetalae</taxon>
        <taxon>rosids</taxon>
        <taxon>fabids</taxon>
        <taxon>Fabales</taxon>
        <taxon>Fabaceae</taxon>
        <taxon>Papilionoideae</taxon>
        <taxon>50 kb inversion clade</taxon>
        <taxon>dalbergioids sensu lato</taxon>
        <taxon>Dalbergieae</taxon>
        <taxon>Pterocarpus clade</taxon>
        <taxon>Stylosanthes</taxon>
    </lineage>
</organism>
<gene>
    <name evidence="2" type="ORF">PIB30_081824</name>
</gene>
<feature type="compositionally biased region" description="Pro residues" evidence="1">
    <location>
        <begin position="13"/>
        <end position="26"/>
    </location>
</feature>
<protein>
    <submittedName>
        <fullName evidence="2">Uncharacterized protein</fullName>
    </submittedName>
</protein>
<comment type="caution">
    <text evidence="2">The sequence shown here is derived from an EMBL/GenBank/DDBJ whole genome shotgun (WGS) entry which is preliminary data.</text>
</comment>
<evidence type="ECO:0000313" key="2">
    <source>
        <dbReference type="EMBL" id="MED6200079.1"/>
    </source>
</evidence>
<dbReference type="EMBL" id="JASCZI010212685">
    <property type="protein sequence ID" value="MED6200079.1"/>
    <property type="molecule type" value="Genomic_DNA"/>
</dbReference>
<proteinExistence type="predicted"/>
<reference evidence="2 3" key="1">
    <citation type="journal article" date="2023" name="Plants (Basel)">
        <title>Bridging the Gap: Combining Genomics and Transcriptomics Approaches to Understand Stylosanthes scabra, an Orphan Legume from the Brazilian Caatinga.</title>
        <authorList>
            <person name="Ferreira-Neto J.R.C."/>
            <person name="da Silva M.D."/>
            <person name="Binneck E."/>
            <person name="de Melo N.F."/>
            <person name="da Silva R.H."/>
            <person name="de Melo A.L.T.M."/>
            <person name="Pandolfi V."/>
            <person name="Bustamante F.O."/>
            <person name="Brasileiro-Vidal A.C."/>
            <person name="Benko-Iseppon A.M."/>
        </authorList>
    </citation>
    <scope>NUCLEOTIDE SEQUENCE [LARGE SCALE GENOMIC DNA]</scope>
    <source>
        <tissue evidence="2">Leaves</tissue>
    </source>
</reference>
<feature type="non-terminal residue" evidence="2">
    <location>
        <position position="53"/>
    </location>
</feature>
<accession>A0ABU6XR45</accession>
<dbReference type="InterPro" id="IPR043502">
    <property type="entry name" value="DNA/RNA_pol_sf"/>
</dbReference>
<name>A0ABU6XR45_9FABA</name>
<feature type="region of interest" description="Disordered" evidence="1">
    <location>
        <begin position="1"/>
        <end position="29"/>
    </location>
</feature>
<dbReference type="Proteomes" id="UP001341840">
    <property type="component" value="Unassembled WGS sequence"/>
</dbReference>
<sequence>MRSGGSTSAPLLDFPPPPPPPPPPQTDAPGYYQIRVRESDISKTAFRTRYGHY</sequence>
<evidence type="ECO:0000313" key="3">
    <source>
        <dbReference type="Proteomes" id="UP001341840"/>
    </source>
</evidence>
<dbReference type="SUPFAM" id="SSF56672">
    <property type="entry name" value="DNA/RNA polymerases"/>
    <property type="match status" value="1"/>
</dbReference>
<keyword evidence="3" id="KW-1185">Reference proteome</keyword>
<evidence type="ECO:0000256" key="1">
    <source>
        <dbReference type="SAM" id="MobiDB-lite"/>
    </source>
</evidence>